<gene>
    <name evidence="2" type="ORF">ATANTOWER_014055</name>
</gene>
<evidence type="ECO:0000313" key="3">
    <source>
        <dbReference type="Proteomes" id="UP001345963"/>
    </source>
</evidence>
<feature type="compositionally biased region" description="Basic residues" evidence="1">
    <location>
        <begin position="83"/>
        <end position="101"/>
    </location>
</feature>
<keyword evidence="3" id="KW-1185">Reference proteome</keyword>
<protein>
    <submittedName>
        <fullName evidence="2">Uncharacterized protein</fullName>
    </submittedName>
</protein>
<feature type="compositionally biased region" description="Pro residues" evidence="1">
    <location>
        <begin position="138"/>
        <end position="150"/>
    </location>
</feature>
<accession>A0ABU7C5X7</accession>
<comment type="caution">
    <text evidence="2">The sequence shown here is derived from an EMBL/GenBank/DDBJ whole genome shotgun (WGS) entry which is preliminary data.</text>
</comment>
<evidence type="ECO:0000313" key="2">
    <source>
        <dbReference type="EMBL" id="MED6257185.1"/>
    </source>
</evidence>
<feature type="region of interest" description="Disordered" evidence="1">
    <location>
        <begin position="82"/>
        <end position="167"/>
    </location>
</feature>
<name>A0ABU7C5X7_9TELE</name>
<feature type="compositionally biased region" description="Basic and acidic residues" evidence="1">
    <location>
        <begin position="156"/>
        <end position="167"/>
    </location>
</feature>
<evidence type="ECO:0000256" key="1">
    <source>
        <dbReference type="SAM" id="MobiDB-lite"/>
    </source>
</evidence>
<dbReference type="EMBL" id="JAHUTI010078971">
    <property type="protein sequence ID" value="MED6257185.1"/>
    <property type="molecule type" value="Genomic_DNA"/>
</dbReference>
<feature type="compositionally biased region" description="Low complexity" evidence="1">
    <location>
        <begin position="117"/>
        <end position="130"/>
    </location>
</feature>
<sequence>MCTPFCSGSHPPGRQQREEKKYYSAKCRVVAIFFYFHLNITLKTKIIVEALPAALGGEKMKSSNRLNLHSIKACTNFSGKTRTLTRTRTHTHTHTHTRRLPLHPGQGRGGSRLSRDTQTSLSPYTSSSSSRVRDIVPPVCPGPSPGPPPGGTCLEHLPRETSRRHSV</sequence>
<reference evidence="2 3" key="1">
    <citation type="submission" date="2021-07" db="EMBL/GenBank/DDBJ databases">
        <authorList>
            <person name="Palmer J.M."/>
        </authorList>
    </citation>
    <scope>NUCLEOTIDE SEQUENCE [LARGE SCALE GENOMIC DNA]</scope>
    <source>
        <strain evidence="2 3">AT_MEX2019</strain>
        <tissue evidence="2">Muscle</tissue>
    </source>
</reference>
<proteinExistence type="predicted"/>
<dbReference type="Proteomes" id="UP001345963">
    <property type="component" value="Unassembled WGS sequence"/>
</dbReference>
<organism evidence="2 3">
    <name type="scientific">Ataeniobius toweri</name>
    <dbReference type="NCBI Taxonomy" id="208326"/>
    <lineage>
        <taxon>Eukaryota</taxon>
        <taxon>Metazoa</taxon>
        <taxon>Chordata</taxon>
        <taxon>Craniata</taxon>
        <taxon>Vertebrata</taxon>
        <taxon>Euteleostomi</taxon>
        <taxon>Actinopterygii</taxon>
        <taxon>Neopterygii</taxon>
        <taxon>Teleostei</taxon>
        <taxon>Neoteleostei</taxon>
        <taxon>Acanthomorphata</taxon>
        <taxon>Ovalentaria</taxon>
        <taxon>Atherinomorphae</taxon>
        <taxon>Cyprinodontiformes</taxon>
        <taxon>Goodeidae</taxon>
        <taxon>Ataeniobius</taxon>
    </lineage>
</organism>